<sequence>MGILGIPLIISFLNVLQHRDFIINHTEYVKKYIEIDSFYINHSKAVSKVAYFRGYSKTLDNYSTAIEFGTLDWEDFNSYIEKKEGKNFSYIWYRKGAKYAYPGKETEKKVPITSYLMKQLIFFIYWLFLLIINRFCKYIIKRKIKE</sequence>
<proteinExistence type="predicted"/>
<keyword evidence="1" id="KW-0812">Transmembrane</keyword>
<protein>
    <submittedName>
        <fullName evidence="2">Uncharacterized protein</fullName>
    </submittedName>
</protein>
<dbReference type="EMBL" id="UAVS01000011">
    <property type="protein sequence ID" value="SQA95263.1"/>
    <property type="molecule type" value="Genomic_DNA"/>
</dbReference>
<reference evidence="2 3" key="1">
    <citation type="submission" date="2018-06" db="EMBL/GenBank/DDBJ databases">
        <authorList>
            <consortium name="Pathogen Informatics"/>
            <person name="Doyle S."/>
        </authorList>
    </citation>
    <scope>NUCLEOTIDE SEQUENCE [LARGE SCALE GENOMIC DNA]</scope>
    <source>
        <strain evidence="2 3">NCTC11545</strain>
    </source>
</reference>
<dbReference type="AlphaFoldDB" id="A0A2X2T403"/>
<gene>
    <name evidence="2" type="ORF">NCTC11545_02484</name>
</gene>
<evidence type="ECO:0000313" key="2">
    <source>
        <dbReference type="EMBL" id="SQA95263.1"/>
    </source>
</evidence>
<dbReference type="Proteomes" id="UP000250169">
    <property type="component" value="Unassembled WGS sequence"/>
</dbReference>
<organism evidence="2 3">
    <name type="scientific">Capnocytophaga ochracea</name>
    <dbReference type="NCBI Taxonomy" id="1018"/>
    <lineage>
        <taxon>Bacteria</taxon>
        <taxon>Pseudomonadati</taxon>
        <taxon>Bacteroidota</taxon>
        <taxon>Flavobacteriia</taxon>
        <taxon>Flavobacteriales</taxon>
        <taxon>Flavobacteriaceae</taxon>
        <taxon>Capnocytophaga</taxon>
    </lineage>
</organism>
<accession>A0A2X2T403</accession>
<keyword evidence="1" id="KW-1133">Transmembrane helix</keyword>
<evidence type="ECO:0000313" key="3">
    <source>
        <dbReference type="Proteomes" id="UP000250169"/>
    </source>
</evidence>
<feature type="transmembrane region" description="Helical" evidence="1">
    <location>
        <begin position="120"/>
        <end position="140"/>
    </location>
</feature>
<evidence type="ECO:0000256" key="1">
    <source>
        <dbReference type="SAM" id="Phobius"/>
    </source>
</evidence>
<keyword evidence="1" id="KW-0472">Membrane</keyword>
<name>A0A2X2T403_CAPOC</name>